<dbReference type="Gene3D" id="2.60.40.10">
    <property type="entry name" value="Immunoglobulins"/>
    <property type="match status" value="1"/>
</dbReference>
<evidence type="ECO:0000256" key="5">
    <source>
        <dbReference type="ARBA" id="ARBA00022982"/>
    </source>
</evidence>
<dbReference type="SUPFAM" id="SSF49299">
    <property type="entry name" value="PKD domain"/>
    <property type="match status" value="1"/>
</dbReference>
<dbReference type="InterPro" id="IPR005084">
    <property type="entry name" value="CBM6"/>
</dbReference>
<feature type="domain" description="Cytochrome c" evidence="10">
    <location>
        <begin position="869"/>
        <end position="954"/>
    </location>
</feature>
<feature type="domain" description="PKD" evidence="9">
    <location>
        <begin position="712"/>
        <end position="794"/>
    </location>
</feature>
<evidence type="ECO:0000256" key="3">
    <source>
        <dbReference type="ARBA" id="ARBA00022723"/>
    </source>
</evidence>
<evidence type="ECO:0000256" key="6">
    <source>
        <dbReference type="ARBA" id="ARBA00023004"/>
    </source>
</evidence>
<dbReference type="InterPro" id="IPR035986">
    <property type="entry name" value="PKD_dom_sf"/>
</dbReference>
<dbReference type="Gene3D" id="1.10.760.10">
    <property type="entry name" value="Cytochrome c-like domain"/>
    <property type="match status" value="1"/>
</dbReference>
<dbReference type="InterPro" id="IPR008979">
    <property type="entry name" value="Galactose-bd-like_sf"/>
</dbReference>
<dbReference type="PRINTS" id="PR00606">
    <property type="entry name" value="CYTCHROMECID"/>
</dbReference>
<dbReference type="InterPro" id="IPR022409">
    <property type="entry name" value="PKD/Chitinase_dom"/>
</dbReference>
<dbReference type="SUPFAM" id="SSF46626">
    <property type="entry name" value="Cytochrome c"/>
    <property type="match status" value="1"/>
</dbReference>
<dbReference type="Proteomes" id="UP001168528">
    <property type="component" value="Unassembled WGS sequence"/>
</dbReference>
<feature type="domain" description="CBM6" evidence="11">
    <location>
        <begin position="1011"/>
        <end position="1133"/>
    </location>
</feature>
<feature type="region of interest" description="Disordered" evidence="8">
    <location>
        <begin position="422"/>
        <end position="443"/>
    </location>
</feature>
<dbReference type="InterPro" id="IPR029062">
    <property type="entry name" value="Class_I_gatase-like"/>
</dbReference>
<dbReference type="CDD" id="cd00146">
    <property type="entry name" value="PKD"/>
    <property type="match status" value="1"/>
</dbReference>
<evidence type="ECO:0000313" key="13">
    <source>
        <dbReference type="Proteomes" id="UP001168528"/>
    </source>
</evidence>
<keyword evidence="3 7" id="KW-0479">Metal-binding</keyword>
<dbReference type="InterPro" id="IPR000601">
    <property type="entry name" value="PKD_dom"/>
</dbReference>
<dbReference type="CDD" id="cd04084">
    <property type="entry name" value="CBM6_xylanase-like"/>
    <property type="match status" value="1"/>
</dbReference>
<dbReference type="PROSITE" id="PS51257">
    <property type="entry name" value="PROKAR_LIPOPROTEIN"/>
    <property type="match status" value="1"/>
</dbReference>
<dbReference type="RefSeq" id="WP_302038762.1">
    <property type="nucleotide sequence ID" value="NZ_JAUKPO010000009.1"/>
</dbReference>
<organism evidence="12 13">
    <name type="scientific">Rhodocytophaga aerolata</name>
    <dbReference type="NCBI Taxonomy" id="455078"/>
    <lineage>
        <taxon>Bacteria</taxon>
        <taxon>Pseudomonadati</taxon>
        <taxon>Bacteroidota</taxon>
        <taxon>Cytophagia</taxon>
        <taxon>Cytophagales</taxon>
        <taxon>Rhodocytophagaceae</taxon>
        <taxon>Rhodocytophaga</taxon>
    </lineage>
</organism>
<protein>
    <submittedName>
        <fullName evidence="12">ThuA domain-containing protein</fullName>
    </submittedName>
</protein>
<dbReference type="PANTHER" id="PTHR40469">
    <property type="entry name" value="SECRETED GLYCOSYL HYDROLASE"/>
    <property type="match status" value="1"/>
</dbReference>
<dbReference type="InterPro" id="IPR013783">
    <property type="entry name" value="Ig-like_fold"/>
</dbReference>
<evidence type="ECO:0000256" key="4">
    <source>
        <dbReference type="ARBA" id="ARBA00022729"/>
    </source>
</evidence>
<dbReference type="InterPro" id="IPR036909">
    <property type="entry name" value="Cyt_c-like_dom_sf"/>
</dbReference>
<dbReference type="SMART" id="SM00606">
    <property type="entry name" value="CBD_IV"/>
    <property type="match status" value="1"/>
</dbReference>
<dbReference type="InterPro" id="IPR011041">
    <property type="entry name" value="Quinoprot_gluc/sorb_DH_b-prop"/>
</dbReference>
<dbReference type="SUPFAM" id="SSF50952">
    <property type="entry name" value="Soluble quinoprotein glucose dehydrogenase"/>
    <property type="match status" value="1"/>
</dbReference>
<gene>
    <name evidence="12" type="ORF">Q0590_16920</name>
</gene>
<keyword evidence="1" id="KW-0813">Transport</keyword>
<keyword evidence="2 7" id="KW-0349">Heme</keyword>
<dbReference type="Gene3D" id="3.40.50.880">
    <property type="match status" value="1"/>
</dbReference>
<sequence length="1148" mass="127111">MFYLKFTYSRNLRYLHLLTAVLVIFGLASCHQEEKREPKILVFSKTTGYRHQAIPDGIAAIIKLGAENGFKVDTTEDAEKFTENNLKQYSAVVFLNTTGDPLNAVQQANFERYIQAGGGFMGVHAAADTEYNWPWYNKLSGAWFESHPEQQNAVIRVVDSNHPSTKDLPKEWKRFDEWYNFKSINPDVKVLAYLDEKTYKGGKNGDKHPFAWYHEFDGGRAYYTAGGHTAESYKDPQFLKHLLGGITYVMGGNEPLNYQLAKTTQVPEQNRFTKTELTANLDEPMELDVTADGRVFFVERKGKVKMYDPSSGETTVVGEIPVNTKYTGGKEAEDGLLGIALDPGFASNRWVYLFYSPLGGAPKQHVSRFTLNKDYTVNMDSEKVVLEIATQRDECCHSGGSLAFDAYGNLFISTGDNTNPFASDGYSPSDERPGRSAWDAQKSSANMNDLRGKVMRIHPERDGSYTIPDGNLFPKDGSKGRPEIYGMGMRNPYRIAIDSKRYYLYWGDVGPDARKDSTQGPRGHDEVNQARKAGFFGWPYFVGNNKAYHKVNFATGEIGQAHDPKAPMNTSPNNTGGKNLPPAQPAFIYYPYDVSPDFPDVGTGGRTAMAGPTYYYDDFNADSEVKFPKYYDGKLLIYEWMRGWIMAVTLKENGDFDKMEPVASHLKFEKPSDMAFDKNGTMYILEYGSNWFAANDNAKLVKVEYIRGNRAPVVVASASENAGAVPLKVKFSSEGTYDDDGDKLSYDWRFTDKRITSNEQNPEFTFDKPGVYNASLTVTDAKGKSSVANIAIKVGNSTPVIAVNTAGNSTFFWDNATINYDVQVTDKEDGNLKSGVDPSKVKVYVDYLPQGKDMIEVLGHQTKDAEAPTAVHPGSLLMNKSDCKACHAIDKKSIGPAYIDVAKKYQNDKGAVDRLARKVINGGGGVWGENVMSAHPQLSEADAKEMVNYVLSLANEKAAKTSLDPQGTFTANQHVGKGEEGSYVISAYYTDKGTKEVGPLMGRGMSILRHPKVQVEDYDAAQGVNKGNFAGQPAITGMGNNAYISFKGIDLKEVNKLTFSYYARNTSGKLEVRLDKQNGQAIGSIALTPGTENKWQEGTAPISAVNGKHDLYIVYVADQGQQGAVNLNWIYFHNSNQTPARSQTISLK</sequence>
<dbReference type="InterPro" id="IPR029010">
    <property type="entry name" value="ThuA-like"/>
</dbReference>
<dbReference type="InterPro" id="IPR012938">
    <property type="entry name" value="Glc/Sorbosone_DH"/>
</dbReference>
<dbReference type="InterPro" id="IPR009056">
    <property type="entry name" value="Cyt_c-like_dom"/>
</dbReference>
<proteinExistence type="predicted"/>
<evidence type="ECO:0000259" key="11">
    <source>
        <dbReference type="PROSITE" id="PS51175"/>
    </source>
</evidence>
<evidence type="ECO:0000256" key="2">
    <source>
        <dbReference type="ARBA" id="ARBA00022617"/>
    </source>
</evidence>
<evidence type="ECO:0000256" key="7">
    <source>
        <dbReference type="PROSITE-ProRule" id="PRU00433"/>
    </source>
</evidence>
<keyword evidence="4" id="KW-0732">Signal</keyword>
<dbReference type="SMART" id="SM00089">
    <property type="entry name" value="PKD"/>
    <property type="match status" value="1"/>
</dbReference>
<dbReference type="PROSITE" id="PS51175">
    <property type="entry name" value="CBM6"/>
    <property type="match status" value="1"/>
</dbReference>
<dbReference type="PROSITE" id="PS50093">
    <property type="entry name" value="PKD"/>
    <property type="match status" value="1"/>
</dbReference>
<comment type="caution">
    <text evidence="12">The sequence shown here is derived from an EMBL/GenBank/DDBJ whole genome shotgun (WGS) entry which is preliminary data.</text>
</comment>
<keyword evidence="5" id="KW-0249">Electron transport</keyword>
<evidence type="ECO:0000259" key="10">
    <source>
        <dbReference type="PROSITE" id="PS51007"/>
    </source>
</evidence>
<dbReference type="SUPFAM" id="SSF49785">
    <property type="entry name" value="Galactose-binding domain-like"/>
    <property type="match status" value="1"/>
</dbReference>
<keyword evidence="13" id="KW-1185">Reference proteome</keyword>
<dbReference type="Pfam" id="PF03422">
    <property type="entry name" value="CBM_6"/>
    <property type="match status" value="1"/>
</dbReference>
<keyword evidence="6 7" id="KW-0408">Iron</keyword>
<name>A0ABT8RB29_9BACT</name>
<dbReference type="Pfam" id="PF07995">
    <property type="entry name" value="GSDH"/>
    <property type="match status" value="1"/>
</dbReference>
<dbReference type="InterPro" id="IPR002324">
    <property type="entry name" value="Cyt_c_ID"/>
</dbReference>
<evidence type="ECO:0000256" key="1">
    <source>
        <dbReference type="ARBA" id="ARBA00022448"/>
    </source>
</evidence>
<dbReference type="PROSITE" id="PS51007">
    <property type="entry name" value="CYTC"/>
    <property type="match status" value="1"/>
</dbReference>
<dbReference type="InterPro" id="IPR006584">
    <property type="entry name" value="Cellulose-bd_IV"/>
</dbReference>
<dbReference type="EMBL" id="JAUKPO010000009">
    <property type="protein sequence ID" value="MDO1447957.1"/>
    <property type="molecule type" value="Genomic_DNA"/>
</dbReference>
<evidence type="ECO:0000259" key="9">
    <source>
        <dbReference type="PROSITE" id="PS50093"/>
    </source>
</evidence>
<accession>A0ABT8RB29</accession>
<dbReference type="Pfam" id="PF06283">
    <property type="entry name" value="ThuA"/>
    <property type="match status" value="1"/>
</dbReference>
<evidence type="ECO:0000256" key="8">
    <source>
        <dbReference type="SAM" id="MobiDB-lite"/>
    </source>
</evidence>
<dbReference type="InterPro" id="IPR011042">
    <property type="entry name" value="6-blade_b-propeller_TolB-like"/>
</dbReference>
<dbReference type="Pfam" id="PF00034">
    <property type="entry name" value="Cytochrom_C"/>
    <property type="match status" value="1"/>
</dbReference>
<dbReference type="SUPFAM" id="SSF52317">
    <property type="entry name" value="Class I glutamine amidotransferase-like"/>
    <property type="match status" value="1"/>
</dbReference>
<dbReference type="Gene3D" id="2.120.10.30">
    <property type="entry name" value="TolB, C-terminal domain"/>
    <property type="match status" value="1"/>
</dbReference>
<evidence type="ECO:0000313" key="12">
    <source>
        <dbReference type="EMBL" id="MDO1447957.1"/>
    </source>
</evidence>
<dbReference type="Pfam" id="PF18911">
    <property type="entry name" value="PKD_4"/>
    <property type="match status" value="1"/>
</dbReference>
<dbReference type="Gene3D" id="2.60.120.260">
    <property type="entry name" value="Galactose-binding domain-like"/>
    <property type="match status" value="1"/>
</dbReference>
<reference evidence="12" key="1">
    <citation type="submission" date="2023-07" db="EMBL/GenBank/DDBJ databases">
        <title>The genome sequence of Rhodocytophaga aerolata KACC 12507.</title>
        <authorList>
            <person name="Zhang X."/>
        </authorList>
    </citation>
    <scope>NUCLEOTIDE SEQUENCE</scope>
    <source>
        <strain evidence="12">KACC 12507</strain>
    </source>
</reference>
<dbReference type="PANTHER" id="PTHR40469:SF2">
    <property type="entry name" value="GALACTOSE-BINDING DOMAIN-LIKE SUPERFAMILY PROTEIN"/>
    <property type="match status" value="1"/>
</dbReference>